<sequence length="149" mass="17443">MNNIQLIINRFHQVARQLRSRYSDRNTLEIEDEYDVQDLFHSLLKLYFDDVRAEEWTPSYAGGASRTDFLLKNENIVIEIKKTRRSLKAKELGEQLIVDAVRYQSHPDCDTLICFVYDPEGIIGNPKGIENDLTREFDGVPVYTYIRPE</sequence>
<protein>
    <recommendedName>
        <fullName evidence="3">Malate dehydrogenase</fullName>
    </recommendedName>
</protein>
<dbReference type="Pfam" id="PF18742">
    <property type="entry name" value="DpnII-MboI"/>
    <property type="match status" value="1"/>
</dbReference>
<accession>A0A4P7CMI6</accession>
<dbReference type="Proteomes" id="UP000294444">
    <property type="component" value="Chromosome"/>
</dbReference>
<dbReference type="KEGG" id="aio:EXH44_10050"/>
<name>A0A4P7CMI6_9PAST</name>
<keyword evidence="2" id="KW-1185">Reference proteome</keyword>
<proteinExistence type="predicted"/>
<evidence type="ECO:0008006" key="3">
    <source>
        <dbReference type="Google" id="ProtNLM"/>
    </source>
</evidence>
<reference evidence="1 2" key="1">
    <citation type="submission" date="2019-03" db="EMBL/GenBank/DDBJ databases">
        <authorList>
            <person name="Che Y."/>
            <person name="Zhou L."/>
        </authorList>
    </citation>
    <scope>NUCLEOTIDE SEQUENCE [LARGE SCALE GENOMIC DNA]</scope>
    <source>
        <strain evidence="1 2">AIFJ1607</strain>
    </source>
</reference>
<evidence type="ECO:0000313" key="2">
    <source>
        <dbReference type="Proteomes" id="UP000294444"/>
    </source>
</evidence>
<dbReference type="EMBL" id="CP038145">
    <property type="protein sequence ID" value="QBQ64779.1"/>
    <property type="molecule type" value="Genomic_DNA"/>
</dbReference>
<evidence type="ECO:0000313" key="1">
    <source>
        <dbReference type="EMBL" id="QBQ64779.1"/>
    </source>
</evidence>
<organism evidence="1 2">
    <name type="scientific">Actinobacillus indolicus</name>
    <dbReference type="NCBI Taxonomy" id="51049"/>
    <lineage>
        <taxon>Bacteria</taxon>
        <taxon>Pseudomonadati</taxon>
        <taxon>Pseudomonadota</taxon>
        <taxon>Gammaproteobacteria</taxon>
        <taxon>Pasteurellales</taxon>
        <taxon>Pasteurellaceae</taxon>
        <taxon>Actinobacillus</taxon>
    </lineage>
</organism>
<dbReference type="AlphaFoldDB" id="A0A4P7CMI6"/>
<gene>
    <name evidence="1" type="ORF">EXH44_10050</name>
</gene>